<gene>
    <name evidence="1" type="ORF">BU25DRAFT_452182</name>
</gene>
<name>A0ACB6RJT4_9PLEO</name>
<sequence length="285" mass="30616">MPELLGLVASVIQVAGAGFQLSKTLFDLSSCAATSTNRLFMQVLTHAHQVASRKLDRAAEACQYKEIKQLLEKKDQSTQKHEELLRKDSASEDSTLVHNDDLRRDIGQSVTSGPVTTASVVNSTITAQRFATCVNHVRSFLRDIEVLQKALASSAPGDDHSKHHQSLVDSYFHTRGCLDQVVLGSSKPKTSAPAPSSAVYAATSPRYSPTSPMYSSYPHISEHVPAGSSVYAMSTNTGNEPENKNPMNARFKDLVGSKRKSSSHGPTATPSVPFGSSSSGSKLGR</sequence>
<protein>
    <submittedName>
        <fullName evidence="1">Uncharacterized protein</fullName>
    </submittedName>
</protein>
<accession>A0ACB6RJT4</accession>
<reference evidence="1" key="1">
    <citation type="journal article" date="2020" name="Stud. Mycol.">
        <title>101 Dothideomycetes genomes: a test case for predicting lifestyles and emergence of pathogens.</title>
        <authorList>
            <person name="Haridas S."/>
            <person name="Albert R."/>
            <person name="Binder M."/>
            <person name="Bloem J."/>
            <person name="Labutti K."/>
            <person name="Salamov A."/>
            <person name="Andreopoulos B."/>
            <person name="Baker S."/>
            <person name="Barry K."/>
            <person name="Bills G."/>
            <person name="Bluhm B."/>
            <person name="Cannon C."/>
            <person name="Castanera R."/>
            <person name="Culley D."/>
            <person name="Daum C."/>
            <person name="Ezra D."/>
            <person name="Gonzalez J."/>
            <person name="Henrissat B."/>
            <person name="Kuo A."/>
            <person name="Liang C."/>
            <person name="Lipzen A."/>
            <person name="Lutzoni F."/>
            <person name="Magnuson J."/>
            <person name="Mondo S."/>
            <person name="Nolan M."/>
            <person name="Ohm R."/>
            <person name="Pangilinan J."/>
            <person name="Park H.-J."/>
            <person name="Ramirez L."/>
            <person name="Alfaro M."/>
            <person name="Sun H."/>
            <person name="Tritt A."/>
            <person name="Yoshinaga Y."/>
            <person name="Zwiers L.-H."/>
            <person name="Turgeon B."/>
            <person name="Goodwin S."/>
            <person name="Spatafora J."/>
            <person name="Crous P."/>
            <person name="Grigoriev I."/>
        </authorList>
    </citation>
    <scope>NUCLEOTIDE SEQUENCE</scope>
    <source>
        <strain evidence="1">CBS 525.71</strain>
    </source>
</reference>
<proteinExistence type="predicted"/>
<dbReference type="EMBL" id="MU006746">
    <property type="protein sequence ID" value="KAF2622266.1"/>
    <property type="molecule type" value="Genomic_DNA"/>
</dbReference>
<evidence type="ECO:0000313" key="1">
    <source>
        <dbReference type="EMBL" id="KAF2622266.1"/>
    </source>
</evidence>
<organism evidence="1 2">
    <name type="scientific">Macroventuria anomochaeta</name>
    <dbReference type="NCBI Taxonomy" id="301207"/>
    <lineage>
        <taxon>Eukaryota</taxon>
        <taxon>Fungi</taxon>
        <taxon>Dikarya</taxon>
        <taxon>Ascomycota</taxon>
        <taxon>Pezizomycotina</taxon>
        <taxon>Dothideomycetes</taxon>
        <taxon>Pleosporomycetidae</taxon>
        <taxon>Pleosporales</taxon>
        <taxon>Pleosporineae</taxon>
        <taxon>Didymellaceae</taxon>
        <taxon>Macroventuria</taxon>
    </lineage>
</organism>
<comment type="caution">
    <text evidence="1">The sequence shown here is derived from an EMBL/GenBank/DDBJ whole genome shotgun (WGS) entry which is preliminary data.</text>
</comment>
<keyword evidence="2" id="KW-1185">Reference proteome</keyword>
<dbReference type="Proteomes" id="UP000799754">
    <property type="component" value="Unassembled WGS sequence"/>
</dbReference>
<evidence type="ECO:0000313" key="2">
    <source>
        <dbReference type="Proteomes" id="UP000799754"/>
    </source>
</evidence>